<feature type="domain" description="Beta-Casp" evidence="6">
    <location>
        <begin position="310"/>
        <end position="433"/>
    </location>
</feature>
<comment type="caution">
    <text evidence="7">The sequence shown here is derived from an EMBL/GenBank/DDBJ whole genome shotgun (WGS) entry which is preliminary data.</text>
</comment>
<evidence type="ECO:0000256" key="5">
    <source>
        <dbReference type="ARBA" id="ARBA00023242"/>
    </source>
</evidence>
<sequence length="650" mass="72763">MKFYNLGTCSKPCGILRWRGLTIMLDCSLDISTVLNYLPLPLSGNSKFNFVPRFQNYSANFEKELCEINNYVMVDSAPLLGVPHESSIDISEIDVILISNSSSILALPFFTEHPDFNGNVYATEPTVNIGKFFMEELVEFVQNVPKPRASLSKEADGENIYKMLESSLNFPIKLGKNSFNRNLREIYSKKSISDALLKIQVVGFNENIDIFGKVVATAVSSGYSLGSCNWILKSEKNKIVYVTSSSTLTTHPSPMEQSLLKDANVFFLNGLTQAPSYNPDTMMGEVCMTVVNTLRSGGNVIFPCYPSGIVYDLFECLTTHLDSAGYGNFPFYFISPHAETSLAYSNILAEWLSNTKQRKVYIPEDPFPHAQLVKDGRLKHYKALHDISEVRQPSILFCGHPSLRFGDITHLIETWGSNHNNTIIFTEAEFSHLECLIPYQPLAMKTVYCPIDTSLNFHQANKLIKELKPRLLVTHEEYLSPPRTNPHRTEFTIDYSHTEKISTGSVLNIKLKNTFACAKMDPLLASELQPYVKDDKGMAASTITAGIEKMNNKYRLLKPCMDLCDPYKCPPEKYTWGSLDSAIVMHKLVQEGFNQAKIVHTATGFVINIPNEDVVISVEPSSTHIVCGSGGDGSSRTRLKRLLTSCLTEF</sequence>
<organism evidence="7 8">
    <name type="scientific">Folsomia candida</name>
    <name type="common">Springtail</name>
    <dbReference type="NCBI Taxonomy" id="158441"/>
    <lineage>
        <taxon>Eukaryota</taxon>
        <taxon>Metazoa</taxon>
        <taxon>Ecdysozoa</taxon>
        <taxon>Arthropoda</taxon>
        <taxon>Hexapoda</taxon>
        <taxon>Collembola</taxon>
        <taxon>Entomobryomorpha</taxon>
        <taxon>Isotomoidea</taxon>
        <taxon>Isotomidae</taxon>
        <taxon>Proisotominae</taxon>
        <taxon>Folsomia</taxon>
    </lineage>
</organism>
<dbReference type="InterPro" id="IPR022712">
    <property type="entry name" value="Beta_Casp"/>
</dbReference>
<comment type="similarity">
    <text evidence="3">Belongs to the metallo-beta-lactamase superfamily. RNA-metabolizing metallo-beta-lactamase-like family. INTS9 subfamily.</text>
</comment>
<dbReference type="GO" id="GO:0032039">
    <property type="term" value="C:integrator complex"/>
    <property type="evidence" value="ECO:0007669"/>
    <property type="project" value="InterPro"/>
</dbReference>
<dbReference type="EMBL" id="LNIX01000003">
    <property type="protein sequence ID" value="OXA57071.1"/>
    <property type="molecule type" value="Genomic_DNA"/>
</dbReference>
<protein>
    <submittedName>
        <fullName evidence="7">Integrator complex subunit 9</fullName>
    </submittedName>
</protein>
<dbReference type="InterPro" id="IPR036866">
    <property type="entry name" value="RibonucZ/Hydroxyglut_hydro"/>
</dbReference>
<evidence type="ECO:0000256" key="1">
    <source>
        <dbReference type="ARBA" id="ARBA00004123"/>
    </source>
</evidence>
<dbReference type="InterPro" id="IPR027074">
    <property type="entry name" value="Integrator_9su"/>
</dbReference>
<dbReference type="STRING" id="158441.A0A226EJZ1"/>
<dbReference type="Pfam" id="PF21382">
    <property type="entry name" value="IntS9_C"/>
    <property type="match status" value="1"/>
</dbReference>
<evidence type="ECO:0000256" key="2">
    <source>
        <dbReference type="ARBA" id="ARBA00004496"/>
    </source>
</evidence>
<dbReference type="Gene3D" id="3.60.15.10">
    <property type="entry name" value="Ribonuclease Z/Hydroxyacylglutathione hydrolase-like"/>
    <property type="match status" value="1"/>
</dbReference>
<dbReference type="AlphaFoldDB" id="A0A226EJZ1"/>
<evidence type="ECO:0000313" key="7">
    <source>
        <dbReference type="EMBL" id="OXA57071.1"/>
    </source>
</evidence>
<name>A0A226EJZ1_FOLCA</name>
<evidence type="ECO:0000256" key="4">
    <source>
        <dbReference type="ARBA" id="ARBA00022490"/>
    </source>
</evidence>
<dbReference type="OrthoDB" id="5600060at2759"/>
<dbReference type="GO" id="GO:0005737">
    <property type="term" value="C:cytoplasm"/>
    <property type="evidence" value="ECO:0007669"/>
    <property type="project" value="UniProtKB-SubCell"/>
</dbReference>
<dbReference type="Pfam" id="PF10996">
    <property type="entry name" value="Beta-Casp"/>
    <property type="match status" value="1"/>
</dbReference>
<keyword evidence="5" id="KW-0539">Nucleus</keyword>
<evidence type="ECO:0000313" key="8">
    <source>
        <dbReference type="Proteomes" id="UP000198287"/>
    </source>
</evidence>
<evidence type="ECO:0000256" key="3">
    <source>
        <dbReference type="ARBA" id="ARBA00006861"/>
    </source>
</evidence>
<proteinExistence type="inferred from homology"/>
<accession>A0A226EJZ1</accession>
<dbReference type="GO" id="GO:0034472">
    <property type="term" value="P:snRNA 3'-end processing"/>
    <property type="evidence" value="ECO:0007669"/>
    <property type="project" value="TreeGrafter"/>
</dbReference>
<dbReference type="OMA" id="AMKAVHC"/>
<gene>
    <name evidence="7" type="ORF">Fcan01_08226</name>
</gene>
<dbReference type="InterPro" id="IPR001279">
    <property type="entry name" value="Metallo-B-lactamas"/>
</dbReference>
<comment type="subcellular location">
    <subcellularLocation>
        <location evidence="2">Cytoplasm</location>
    </subcellularLocation>
    <subcellularLocation>
        <location evidence="1">Nucleus</location>
    </subcellularLocation>
</comment>
<dbReference type="Gene3D" id="3.40.50.10890">
    <property type="match status" value="1"/>
</dbReference>
<dbReference type="Pfam" id="PF16661">
    <property type="entry name" value="Lactamase_B_6"/>
    <property type="match status" value="1"/>
</dbReference>
<dbReference type="PANTHER" id="PTHR46094">
    <property type="entry name" value="INTEGRATOR COMPLEX SUBUNIT 9"/>
    <property type="match status" value="1"/>
</dbReference>
<evidence type="ECO:0000259" key="6">
    <source>
        <dbReference type="SMART" id="SM01027"/>
    </source>
</evidence>
<dbReference type="InterPro" id="IPR048660">
    <property type="entry name" value="IntS9-like_C"/>
</dbReference>
<dbReference type="Proteomes" id="UP000198287">
    <property type="component" value="Unassembled WGS sequence"/>
</dbReference>
<dbReference type="PANTHER" id="PTHR46094:SF1">
    <property type="entry name" value="INTEGRATOR COMPLEX SUBUNIT 9"/>
    <property type="match status" value="1"/>
</dbReference>
<dbReference type="SUPFAM" id="SSF56281">
    <property type="entry name" value="Metallo-hydrolase/oxidoreductase"/>
    <property type="match status" value="1"/>
</dbReference>
<dbReference type="SMART" id="SM01027">
    <property type="entry name" value="Beta-Casp"/>
    <property type="match status" value="1"/>
</dbReference>
<keyword evidence="4" id="KW-0963">Cytoplasm</keyword>
<reference evidence="7 8" key="1">
    <citation type="submission" date="2015-12" db="EMBL/GenBank/DDBJ databases">
        <title>The genome of Folsomia candida.</title>
        <authorList>
            <person name="Faddeeva A."/>
            <person name="Derks M.F."/>
            <person name="Anvar Y."/>
            <person name="Smit S."/>
            <person name="Van Straalen N."/>
            <person name="Roelofs D."/>
        </authorList>
    </citation>
    <scope>NUCLEOTIDE SEQUENCE [LARGE SCALE GENOMIC DNA]</scope>
    <source>
        <strain evidence="7 8">VU population</strain>
        <tissue evidence="7">Whole body</tissue>
    </source>
</reference>
<keyword evidence="8" id="KW-1185">Reference proteome</keyword>